<feature type="transmembrane region" description="Helical" evidence="1">
    <location>
        <begin position="222"/>
        <end position="240"/>
    </location>
</feature>
<keyword evidence="1" id="KW-0812">Transmembrane</keyword>
<name>A0A939RVA8_9MICO</name>
<reference evidence="2" key="1">
    <citation type="submission" date="2021-03" db="EMBL/GenBank/DDBJ databases">
        <title>Leucobacter chromiisoli sp. nov., isolated from chromium-containing soil of chemical plant.</title>
        <authorList>
            <person name="Xu Z."/>
        </authorList>
    </citation>
    <scope>NUCLEOTIDE SEQUENCE</scope>
    <source>
        <strain evidence="2">A2</strain>
    </source>
</reference>
<accession>A0A939RVA8</accession>
<protein>
    <submittedName>
        <fullName evidence="2">Uncharacterized protein</fullName>
    </submittedName>
</protein>
<evidence type="ECO:0000313" key="2">
    <source>
        <dbReference type="EMBL" id="MBO1803767.1"/>
    </source>
</evidence>
<dbReference type="EMBL" id="JAGDYL010000001">
    <property type="protein sequence ID" value="MBO1803767.1"/>
    <property type="molecule type" value="Genomic_DNA"/>
</dbReference>
<comment type="caution">
    <text evidence="2">The sequence shown here is derived from an EMBL/GenBank/DDBJ whole genome shotgun (WGS) entry which is preliminary data.</text>
</comment>
<sequence length="251" mass="26349">MTALPGQSSVAASVQAPSSSAPAPVARPARQGFTAWPLWASAAGALGFAGTIVFDVRPDAETEAWLSGEDYSVTSADMLGLAVLPGRLGWTAGLFAMALLLVFAAVWWRRMQRFESSVGAKVVAFGAIATAAAGLLGYGWKGALANYLGPEAGLYDEHGLFVYYMLTDFGAYFPWFGVLVSALAMVWMAFAERLVSRVLGVVSALFGLGLLTLMLVSGVPGIPGTLIQGWLVIAGVWLAVGRSRVTERDPA</sequence>
<feature type="transmembrane region" description="Helical" evidence="1">
    <location>
        <begin position="198"/>
        <end position="216"/>
    </location>
</feature>
<feature type="transmembrane region" description="Helical" evidence="1">
    <location>
        <begin position="172"/>
        <end position="191"/>
    </location>
</feature>
<dbReference type="AlphaFoldDB" id="A0A939RVA8"/>
<keyword evidence="1" id="KW-1133">Transmembrane helix</keyword>
<proteinExistence type="predicted"/>
<feature type="transmembrane region" description="Helical" evidence="1">
    <location>
        <begin position="36"/>
        <end position="54"/>
    </location>
</feature>
<evidence type="ECO:0000256" key="1">
    <source>
        <dbReference type="SAM" id="Phobius"/>
    </source>
</evidence>
<feature type="transmembrane region" description="Helical" evidence="1">
    <location>
        <begin position="88"/>
        <end position="108"/>
    </location>
</feature>
<dbReference type="RefSeq" id="WP_208044258.1">
    <property type="nucleotide sequence ID" value="NZ_JAGDYL010000001.1"/>
</dbReference>
<gene>
    <name evidence="2" type="ORF">J4H91_00330</name>
</gene>
<keyword evidence="3" id="KW-1185">Reference proteome</keyword>
<dbReference type="Proteomes" id="UP000664398">
    <property type="component" value="Unassembled WGS sequence"/>
</dbReference>
<feature type="transmembrane region" description="Helical" evidence="1">
    <location>
        <begin position="120"/>
        <end position="140"/>
    </location>
</feature>
<organism evidence="2 3">
    <name type="scientific">Leucobacter ruminantium</name>
    <dbReference type="NCBI Taxonomy" id="1289170"/>
    <lineage>
        <taxon>Bacteria</taxon>
        <taxon>Bacillati</taxon>
        <taxon>Actinomycetota</taxon>
        <taxon>Actinomycetes</taxon>
        <taxon>Micrococcales</taxon>
        <taxon>Microbacteriaceae</taxon>
        <taxon>Leucobacter</taxon>
    </lineage>
</organism>
<evidence type="ECO:0000313" key="3">
    <source>
        <dbReference type="Proteomes" id="UP000664398"/>
    </source>
</evidence>
<keyword evidence="1" id="KW-0472">Membrane</keyword>